<dbReference type="InterPro" id="IPR006669">
    <property type="entry name" value="MgtE_transporter"/>
</dbReference>
<dbReference type="Gene3D" id="1.10.357.20">
    <property type="entry name" value="SLC41 divalent cation transporters, integral membrane domain"/>
    <property type="match status" value="1"/>
</dbReference>
<dbReference type="GO" id="GO:0015095">
    <property type="term" value="F:magnesium ion transmembrane transporter activity"/>
    <property type="evidence" value="ECO:0007669"/>
    <property type="project" value="UniProtKB-UniRule"/>
</dbReference>
<dbReference type="InterPro" id="IPR046342">
    <property type="entry name" value="CBS_dom_sf"/>
</dbReference>
<keyword evidence="3 9" id="KW-0813">Transport</keyword>
<dbReference type="SUPFAM" id="SSF161093">
    <property type="entry name" value="MgtE membrane domain-like"/>
    <property type="match status" value="1"/>
</dbReference>
<dbReference type="HOGENOM" id="CLU_037408_1_1_9"/>
<feature type="transmembrane region" description="Helical" evidence="9">
    <location>
        <begin position="418"/>
        <end position="449"/>
    </location>
</feature>
<comment type="subunit">
    <text evidence="9">Homodimer.</text>
</comment>
<dbReference type="InterPro" id="IPR000644">
    <property type="entry name" value="CBS_dom"/>
</dbReference>
<dbReference type="Gene3D" id="3.10.580.10">
    <property type="entry name" value="CBS-domain"/>
    <property type="match status" value="1"/>
</dbReference>
<comment type="similarity">
    <text evidence="2 9">Belongs to the SLC41A transporter family.</text>
</comment>
<dbReference type="SUPFAM" id="SSF54631">
    <property type="entry name" value="CBS-domain pair"/>
    <property type="match status" value="1"/>
</dbReference>
<dbReference type="PANTHER" id="PTHR43773:SF1">
    <property type="entry name" value="MAGNESIUM TRANSPORTER MGTE"/>
    <property type="match status" value="1"/>
</dbReference>
<evidence type="ECO:0000256" key="3">
    <source>
        <dbReference type="ARBA" id="ARBA00022448"/>
    </source>
</evidence>
<evidence type="ECO:0000313" key="12">
    <source>
        <dbReference type="Proteomes" id="UP000003793"/>
    </source>
</evidence>
<dbReference type="GO" id="GO:0005886">
    <property type="term" value="C:plasma membrane"/>
    <property type="evidence" value="ECO:0007669"/>
    <property type="project" value="UniProtKB-SubCell"/>
</dbReference>
<evidence type="ECO:0000256" key="5">
    <source>
        <dbReference type="ARBA" id="ARBA00022842"/>
    </source>
</evidence>
<feature type="domain" description="CBS" evidence="10">
    <location>
        <begin position="231"/>
        <end position="287"/>
    </location>
</feature>
<comment type="caution">
    <text evidence="9">Lacks conserved residue(s) required for the propagation of feature annotation.</text>
</comment>
<comment type="caution">
    <text evidence="11">The sequence shown here is derived from an EMBL/GenBank/DDBJ whole genome shotgun (WGS) entry which is preliminary data.</text>
</comment>
<organism evidence="11 12">
    <name type="scientific">Coprococcus comes ATCC 27758</name>
    <dbReference type="NCBI Taxonomy" id="470146"/>
    <lineage>
        <taxon>Bacteria</taxon>
        <taxon>Bacillati</taxon>
        <taxon>Bacillota</taxon>
        <taxon>Clostridia</taxon>
        <taxon>Lachnospirales</taxon>
        <taxon>Lachnospiraceae</taxon>
        <taxon>Coprococcus</taxon>
    </lineage>
</organism>
<accession>C0B7L9</accession>
<sequence>MWRILDFDSACFCAGKRIRRAKVMENTQDYQDYQDYRAEILGIVRSNASPGIMRNKLEDYHENDLADVFPDLSVAERRKLCRILNLDMLADIFEYIDEKQAAEYLDEMDVRKAAAILSRMETDAVVDVLRMIPKEKRALLLELMDDEARKDMAVIAAFDDEEIGSRMTTNYIEIRENLTVKQAMTELVSQAAKNDNISTIFMVTADHTFYGAMDLKDLITARQDTRLEDLIVTSYPYVYGHELIDDCIEKLKDYSENSIPILDNDNKLLGVITSQSIVDLVDDEMGEDYAMFAGLTAEEDLKEPLKESMKKRLPWLLVLLALGTVVSSVVGVFEQVVSQLTIIMCFQSLILDMAGNVGTQSLAVTIRVLMDESLTGKQKVELVFKEMRIAFSNGAILGILSFLVLGLYIALFKGKTWTFAYAVSGCIGLSLMVAMVISGAVGTLIPLFFKKINIDPAVASGPLITTINDLVAVVAYYGLCGILLIGVLHLAG</sequence>
<protein>
    <recommendedName>
        <fullName evidence="9">Magnesium transporter MgtE</fullName>
    </recommendedName>
</protein>
<keyword evidence="7 9" id="KW-0472">Membrane</keyword>
<dbReference type="InterPro" id="IPR006667">
    <property type="entry name" value="SLC41_membr_dom"/>
</dbReference>
<keyword evidence="5 9" id="KW-0460">Magnesium</keyword>
<evidence type="ECO:0000256" key="8">
    <source>
        <dbReference type="PROSITE-ProRule" id="PRU00703"/>
    </source>
</evidence>
<evidence type="ECO:0000256" key="1">
    <source>
        <dbReference type="ARBA" id="ARBA00004141"/>
    </source>
</evidence>
<proteinExistence type="inferred from homology"/>
<dbReference type="EMBL" id="ABVR01000038">
    <property type="protein sequence ID" value="EEG90406.1"/>
    <property type="molecule type" value="Genomic_DNA"/>
</dbReference>
<feature type="transmembrane region" description="Helical" evidence="9">
    <location>
        <begin position="470"/>
        <end position="491"/>
    </location>
</feature>
<comment type="subcellular location">
    <subcellularLocation>
        <location evidence="9">Cell membrane</location>
        <topology evidence="9">Multi-pass membrane protein</topology>
    </subcellularLocation>
    <subcellularLocation>
        <location evidence="1">Membrane</location>
        <topology evidence="1">Multi-pass membrane protein</topology>
    </subcellularLocation>
</comment>
<dbReference type="GO" id="GO:0046872">
    <property type="term" value="F:metal ion binding"/>
    <property type="evidence" value="ECO:0007669"/>
    <property type="project" value="UniProtKB-KW"/>
</dbReference>
<dbReference type="Gene3D" id="1.25.60.10">
    <property type="entry name" value="MgtE N-terminal domain-like"/>
    <property type="match status" value="1"/>
</dbReference>
<evidence type="ECO:0000256" key="9">
    <source>
        <dbReference type="RuleBase" id="RU362011"/>
    </source>
</evidence>
<evidence type="ECO:0000313" key="11">
    <source>
        <dbReference type="EMBL" id="EEG90406.1"/>
    </source>
</evidence>
<dbReference type="Pfam" id="PF00571">
    <property type="entry name" value="CBS"/>
    <property type="match status" value="1"/>
</dbReference>
<dbReference type="SUPFAM" id="SSF158791">
    <property type="entry name" value="MgtE N-terminal domain-like"/>
    <property type="match status" value="1"/>
</dbReference>
<dbReference type="InterPro" id="IPR006668">
    <property type="entry name" value="Mg_transptr_MgtE_intracell_dom"/>
</dbReference>
<evidence type="ECO:0000256" key="7">
    <source>
        <dbReference type="ARBA" id="ARBA00023136"/>
    </source>
</evidence>
<dbReference type="Pfam" id="PF01769">
    <property type="entry name" value="MgtE"/>
    <property type="match status" value="1"/>
</dbReference>
<dbReference type="SMART" id="SM00924">
    <property type="entry name" value="MgtE_N"/>
    <property type="match status" value="1"/>
</dbReference>
<keyword evidence="9" id="KW-0479">Metal-binding</keyword>
<keyword evidence="6 9" id="KW-1133">Transmembrane helix</keyword>
<gene>
    <name evidence="11" type="primary">mgtE</name>
    <name evidence="11" type="ORF">COPCOM_01142</name>
</gene>
<dbReference type="PROSITE" id="PS51371">
    <property type="entry name" value="CBS"/>
    <property type="match status" value="1"/>
</dbReference>
<keyword evidence="8" id="KW-0129">CBS domain</keyword>
<evidence type="ECO:0000256" key="4">
    <source>
        <dbReference type="ARBA" id="ARBA00022692"/>
    </source>
</evidence>
<feature type="transmembrane region" description="Helical" evidence="9">
    <location>
        <begin position="313"/>
        <end position="333"/>
    </location>
</feature>
<dbReference type="InterPro" id="IPR036739">
    <property type="entry name" value="SLC41_membr_dom_sf"/>
</dbReference>
<evidence type="ECO:0000256" key="2">
    <source>
        <dbReference type="ARBA" id="ARBA00009749"/>
    </source>
</evidence>
<dbReference type="AlphaFoldDB" id="C0B7L9"/>
<reference evidence="11 12" key="2">
    <citation type="submission" date="2009-03" db="EMBL/GenBank/DDBJ databases">
        <title>Draft genome sequence of Coprococcus comes (ATCC 27758).</title>
        <authorList>
            <person name="Sudarsanam P."/>
            <person name="Ley R."/>
            <person name="Guruge J."/>
            <person name="Turnbaugh P.J."/>
            <person name="Mahowald M."/>
            <person name="Liep D."/>
            <person name="Gordon J."/>
        </authorList>
    </citation>
    <scope>NUCLEOTIDE SEQUENCE [LARGE SCALE GENOMIC DNA]</scope>
    <source>
        <strain evidence="11 12">ATCC 27758</strain>
    </source>
</reference>
<keyword evidence="9" id="KW-1003">Cell membrane</keyword>
<dbReference type="PANTHER" id="PTHR43773">
    <property type="entry name" value="MAGNESIUM TRANSPORTER MGTE"/>
    <property type="match status" value="1"/>
</dbReference>
<dbReference type="Pfam" id="PF03448">
    <property type="entry name" value="MgtE_N"/>
    <property type="match status" value="1"/>
</dbReference>
<reference evidence="11 12" key="1">
    <citation type="submission" date="2009-02" db="EMBL/GenBank/DDBJ databases">
        <authorList>
            <person name="Fulton L."/>
            <person name="Clifton S."/>
            <person name="Fulton B."/>
            <person name="Xu J."/>
            <person name="Minx P."/>
            <person name="Pepin K.H."/>
            <person name="Johnson M."/>
            <person name="Bhonagiri V."/>
            <person name="Nash W.E."/>
            <person name="Mardis E.R."/>
            <person name="Wilson R.K."/>
        </authorList>
    </citation>
    <scope>NUCLEOTIDE SEQUENCE [LARGE SCALE GENOMIC DNA]</scope>
    <source>
        <strain evidence="11 12">ATCC 27758</strain>
    </source>
</reference>
<evidence type="ECO:0000259" key="10">
    <source>
        <dbReference type="PROSITE" id="PS51371"/>
    </source>
</evidence>
<evidence type="ECO:0000256" key="6">
    <source>
        <dbReference type="ARBA" id="ARBA00022989"/>
    </source>
</evidence>
<dbReference type="InterPro" id="IPR038076">
    <property type="entry name" value="MgtE_N_sf"/>
</dbReference>
<comment type="function">
    <text evidence="9">Acts as a magnesium transporter.</text>
</comment>
<dbReference type="NCBIfam" id="TIGR00400">
    <property type="entry name" value="mgtE"/>
    <property type="match status" value="1"/>
</dbReference>
<name>C0B7L9_9FIRM</name>
<dbReference type="Proteomes" id="UP000003793">
    <property type="component" value="Unassembled WGS sequence"/>
</dbReference>
<keyword evidence="4 9" id="KW-0812">Transmembrane</keyword>
<feature type="transmembrane region" description="Helical" evidence="9">
    <location>
        <begin position="390"/>
        <end position="412"/>
    </location>
</feature>